<dbReference type="WBParaSite" id="nRc.2.0.1.t42097-RA">
    <property type="protein sequence ID" value="nRc.2.0.1.t42097-RA"/>
    <property type="gene ID" value="nRc.2.0.1.g42097"/>
</dbReference>
<evidence type="ECO:0000313" key="1">
    <source>
        <dbReference type="Proteomes" id="UP000887565"/>
    </source>
</evidence>
<organism evidence="1 2">
    <name type="scientific">Romanomermis culicivorax</name>
    <name type="common">Nematode worm</name>
    <dbReference type="NCBI Taxonomy" id="13658"/>
    <lineage>
        <taxon>Eukaryota</taxon>
        <taxon>Metazoa</taxon>
        <taxon>Ecdysozoa</taxon>
        <taxon>Nematoda</taxon>
        <taxon>Enoplea</taxon>
        <taxon>Dorylaimia</taxon>
        <taxon>Mermithida</taxon>
        <taxon>Mermithoidea</taxon>
        <taxon>Mermithidae</taxon>
        <taxon>Romanomermis</taxon>
    </lineage>
</organism>
<proteinExistence type="predicted"/>
<accession>A0A915KVC9</accession>
<reference evidence="2" key="1">
    <citation type="submission" date="2022-11" db="UniProtKB">
        <authorList>
            <consortium name="WormBaseParasite"/>
        </authorList>
    </citation>
    <scope>IDENTIFICATION</scope>
</reference>
<sequence>IFKFSNKTSSQIQIFWRKIFTFEEKTSLFKIYLTNADVCNSKKSKATIIVHNFLIFNKLASTRFKKSKNKVVSRADEFRPASQGHANLMIQQVEMGRIQLYVVWESESRKL</sequence>
<evidence type="ECO:0000313" key="2">
    <source>
        <dbReference type="WBParaSite" id="nRc.2.0.1.t42097-RA"/>
    </source>
</evidence>
<dbReference type="AlphaFoldDB" id="A0A915KVC9"/>
<protein>
    <submittedName>
        <fullName evidence="2">Uncharacterized protein</fullName>
    </submittedName>
</protein>
<keyword evidence="1" id="KW-1185">Reference proteome</keyword>
<dbReference type="Proteomes" id="UP000887565">
    <property type="component" value="Unplaced"/>
</dbReference>
<name>A0A915KVC9_ROMCU</name>